<dbReference type="InterPro" id="IPR037523">
    <property type="entry name" value="VOC_core"/>
</dbReference>
<feature type="domain" description="VOC" evidence="1">
    <location>
        <begin position="12"/>
        <end position="148"/>
    </location>
</feature>
<dbReference type="EMBL" id="CP063845">
    <property type="protein sequence ID" value="UFP95319.1"/>
    <property type="molecule type" value="Genomic_DNA"/>
</dbReference>
<dbReference type="Pfam" id="PF00903">
    <property type="entry name" value="Glyoxalase"/>
    <property type="match status" value="1"/>
</dbReference>
<accession>A0ABY3PNW9</accession>
<reference evidence="2 3" key="1">
    <citation type="journal article" date="2021" name="Genome Biol. Evol.">
        <title>Complete Genome Sequencing of a Novel Gloeobacter Species from a Waterfall Cave in Mexico.</title>
        <authorList>
            <person name="Saw J.H."/>
            <person name="Cardona T."/>
            <person name="Montejano G."/>
        </authorList>
    </citation>
    <scope>NUCLEOTIDE SEQUENCE [LARGE SCALE GENOMIC DNA]</scope>
    <source>
        <strain evidence="2">MG652769</strain>
    </source>
</reference>
<proteinExistence type="predicted"/>
<dbReference type="RefSeq" id="WP_230842543.1">
    <property type="nucleotide sequence ID" value="NZ_CP063845.1"/>
</dbReference>
<dbReference type="Gene3D" id="3.10.180.10">
    <property type="entry name" value="2,3-Dihydroxybiphenyl 1,2-Dioxygenase, domain 1"/>
    <property type="match status" value="1"/>
</dbReference>
<sequence>MSSNHVNSQNMKLEVVVFGVSDVDRAKAFYENLSWRLDIDVAEGGDFRGVQMTPHNSEASIIFGKGVTPAEPGSAYSLVLAVGDLDAARDDLIARGVEVSEVFHYAAGPFNNAVENPRVGGRDPQGRSYFSFASFEDPDGNSWLLQEIQTRLPGREWQLTRARATDVPTLADLLRETAEHHDHYEKKHAEHHWWDWYAPYLSARQNGGSPEEAAAAADRYMEVVFHVLSR</sequence>
<evidence type="ECO:0000259" key="1">
    <source>
        <dbReference type="PROSITE" id="PS51819"/>
    </source>
</evidence>
<name>A0ABY3PNW9_9CYAN</name>
<dbReference type="PROSITE" id="PS51819">
    <property type="entry name" value="VOC"/>
    <property type="match status" value="1"/>
</dbReference>
<dbReference type="InterPro" id="IPR004360">
    <property type="entry name" value="Glyas_Fos-R_dOase_dom"/>
</dbReference>
<keyword evidence="3" id="KW-1185">Reference proteome</keyword>
<dbReference type="InterPro" id="IPR029068">
    <property type="entry name" value="Glyas_Bleomycin-R_OHBP_Dase"/>
</dbReference>
<gene>
    <name evidence="2" type="ORF">ISF26_03440</name>
</gene>
<dbReference type="Proteomes" id="UP001054846">
    <property type="component" value="Chromosome"/>
</dbReference>
<evidence type="ECO:0000313" key="3">
    <source>
        <dbReference type="Proteomes" id="UP001054846"/>
    </source>
</evidence>
<protein>
    <submittedName>
        <fullName evidence="2">VOC family protein</fullName>
    </submittedName>
</protein>
<evidence type="ECO:0000313" key="2">
    <source>
        <dbReference type="EMBL" id="UFP95319.1"/>
    </source>
</evidence>
<organism evidence="2 3">
    <name type="scientific">Gloeobacter morelensis MG652769</name>
    <dbReference type="NCBI Taxonomy" id="2781736"/>
    <lineage>
        <taxon>Bacteria</taxon>
        <taxon>Bacillati</taxon>
        <taxon>Cyanobacteriota</taxon>
        <taxon>Cyanophyceae</taxon>
        <taxon>Gloeobacterales</taxon>
        <taxon>Gloeobacteraceae</taxon>
        <taxon>Gloeobacter</taxon>
        <taxon>Gloeobacter morelensis</taxon>
    </lineage>
</organism>
<dbReference type="SUPFAM" id="SSF54593">
    <property type="entry name" value="Glyoxalase/Bleomycin resistance protein/Dihydroxybiphenyl dioxygenase"/>
    <property type="match status" value="1"/>
</dbReference>